<sequence>MSKNNKMVFGGFEFQRADQSKSKKRKSNYPSFQSAKRQVSSKMFESASNLCKPKKNIKADDDVIILKEEKVVKEFPIEVWENIACTLSIIDIISLSQTNKRMYDIINQPEYMKYKKLYFKYLKGYITAEDNKEVKDVIEGKQDSVNWINYCAQCVPRYTVKSDFVQVIKKIEIYEAVCKLLKSTEDIWKILTYIIMFSDGMNKILYILTKLSSTSIHLPILLNYFYNLAFHSLVLLRNCHVDNNIHIIHYNIYYAIYMFENEFQATIDDLSLAYSHSGQQTITKYASSSSKLRLTHEQLQICSFNPDRGLMAKIIAFAGTGKTTTLLRYTQLRPNLSFLLIVFNKGVAEHAKTLFPKNVEVKTGHAIAYRHTGFRYAKKLTFGSIRVQDILDAVPARKGFSIFVRAKWISETLHAFFASDDERITTEHIPTHVTNVDPENGKCVTEEDKHNLVYDADLYWKKMLDIDDYSCKMNHDGYMKAWQLQKPRLNRYDVILVDEAQDSTPCLLKVITDQTIPAKILVGDPHQQIYSFRGAINALGIINAHKTFYLTQSFRFGSEIAYAAHCCLYSLKNVRQKILVGGSQICSIRSPNSDELAISELQHSYNPTDMEFVTNPKAKRTILCRYNFTVFDIATKLVYDCERPTVSILGGLQNFGLDVIEDIYLLTLPADVRRERREIRHGLIKRFESFFEFEKFAIKVSDADLIGKIQIVKRNYAELPKHLANLKQYAHYSEKNADIIIGTVHKAKGLEFNCVEVNEDLSLDDGDVTNDDINLLYVAITRGKKQLILPRYVKSLLISMGFCGICPIPPNKLDIKETTTYADTGNVVRDVNNLPFVLLRKPDKDFVGGIITYNNDIATSCFGSLFAS</sequence>
<dbReference type="Gene3D" id="3.40.50.300">
    <property type="entry name" value="P-loop containing nucleotide triphosphate hydrolases"/>
    <property type="match status" value="2"/>
</dbReference>
<evidence type="ECO:0000259" key="6">
    <source>
        <dbReference type="PROSITE" id="PS50181"/>
    </source>
</evidence>
<dbReference type="InterPro" id="IPR014016">
    <property type="entry name" value="UvrD-like_ATP-bd"/>
</dbReference>
<dbReference type="EMBL" id="CAJFCJ010000015">
    <property type="protein sequence ID" value="CAD5121989.1"/>
    <property type="molecule type" value="Genomic_DNA"/>
</dbReference>
<dbReference type="PROSITE" id="PS50181">
    <property type="entry name" value="FBOX"/>
    <property type="match status" value="1"/>
</dbReference>
<dbReference type="AlphaFoldDB" id="A0A7I8W066"/>
<keyword evidence="4" id="KW-0067">ATP-binding</keyword>
<dbReference type="SUPFAM" id="SSF81383">
    <property type="entry name" value="F-box domain"/>
    <property type="match status" value="1"/>
</dbReference>
<dbReference type="GO" id="GO:0043138">
    <property type="term" value="F:3'-5' DNA helicase activity"/>
    <property type="evidence" value="ECO:0007669"/>
    <property type="project" value="TreeGrafter"/>
</dbReference>
<keyword evidence="1" id="KW-0547">Nucleotide-binding</keyword>
<dbReference type="InterPro" id="IPR000212">
    <property type="entry name" value="DNA_helicase_UvrD/REP"/>
</dbReference>
<dbReference type="GO" id="GO:0016787">
    <property type="term" value="F:hydrolase activity"/>
    <property type="evidence" value="ECO:0007669"/>
    <property type="project" value="UniProtKB-KW"/>
</dbReference>
<dbReference type="InterPro" id="IPR001810">
    <property type="entry name" value="F-box_dom"/>
</dbReference>
<dbReference type="GO" id="GO:0005634">
    <property type="term" value="C:nucleus"/>
    <property type="evidence" value="ECO:0007669"/>
    <property type="project" value="TreeGrafter"/>
</dbReference>
<organism evidence="7 8">
    <name type="scientific">Dimorphilus gyrociliatus</name>
    <dbReference type="NCBI Taxonomy" id="2664684"/>
    <lineage>
        <taxon>Eukaryota</taxon>
        <taxon>Metazoa</taxon>
        <taxon>Spiralia</taxon>
        <taxon>Lophotrochozoa</taxon>
        <taxon>Annelida</taxon>
        <taxon>Polychaeta</taxon>
        <taxon>Polychaeta incertae sedis</taxon>
        <taxon>Dinophilidae</taxon>
        <taxon>Dimorphilus</taxon>
    </lineage>
</organism>
<accession>A0A7I8W066</accession>
<proteinExistence type="predicted"/>
<dbReference type="InterPro" id="IPR027785">
    <property type="entry name" value="UvrD-like_helicase_C"/>
</dbReference>
<dbReference type="SUPFAM" id="SSF52540">
    <property type="entry name" value="P-loop containing nucleoside triphosphate hydrolases"/>
    <property type="match status" value="1"/>
</dbReference>
<dbReference type="GO" id="GO:0003677">
    <property type="term" value="F:DNA binding"/>
    <property type="evidence" value="ECO:0007669"/>
    <property type="project" value="InterPro"/>
</dbReference>
<evidence type="ECO:0000256" key="2">
    <source>
        <dbReference type="ARBA" id="ARBA00022801"/>
    </source>
</evidence>
<protein>
    <submittedName>
        <fullName evidence="7">DgyrCDS10442</fullName>
    </submittedName>
</protein>
<dbReference type="InterPro" id="IPR027417">
    <property type="entry name" value="P-loop_NTPase"/>
</dbReference>
<dbReference type="PANTHER" id="PTHR11070">
    <property type="entry name" value="UVRD / RECB / PCRA DNA HELICASE FAMILY MEMBER"/>
    <property type="match status" value="1"/>
</dbReference>
<evidence type="ECO:0000256" key="4">
    <source>
        <dbReference type="ARBA" id="ARBA00022840"/>
    </source>
</evidence>
<reference evidence="7 8" key="1">
    <citation type="submission" date="2020-08" db="EMBL/GenBank/DDBJ databases">
        <authorList>
            <person name="Hejnol A."/>
        </authorList>
    </citation>
    <scope>NUCLEOTIDE SEQUENCE [LARGE SCALE GENOMIC DNA]</scope>
</reference>
<evidence type="ECO:0000256" key="1">
    <source>
        <dbReference type="ARBA" id="ARBA00022741"/>
    </source>
</evidence>
<dbReference type="Pfam" id="PF00646">
    <property type="entry name" value="F-box"/>
    <property type="match status" value="1"/>
</dbReference>
<name>A0A7I8W066_9ANNE</name>
<dbReference type="Pfam" id="PF13538">
    <property type="entry name" value="UvrD_C_2"/>
    <property type="match status" value="1"/>
</dbReference>
<keyword evidence="2" id="KW-0378">Hydrolase</keyword>
<evidence type="ECO:0000256" key="5">
    <source>
        <dbReference type="SAM" id="MobiDB-lite"/>
    </source>
</evidence>
<feature type="region of interest" description="Disordered" evidence="5">
    <location>
        <begin position="17"/>
        <end position="40"/>
    </location>
</feature>
<dbReference type="CDD" id="cd09917">
    <property type="entry name" value="F-box_SF"/>
    <property type="match status" value="1"/>
</dbReference>
<dbReference type="OrthoDB" id="1470711at2759"/>
<dbReference type="Proteomes" id="UP000549394">
    <property type="component" value="Unassembled WGS sequence"/>
</dbReference>
<dbReference type="CDD" id="cd18809">
    <property type="entry name" value="SF1_C_RecD"/>
    <property type="match status" value="1"/>
</dbReference>
<dbReference type="GO" id="GO:0000724">
    <property type="term" value="P:double-strand break repair via homologous recombination"/>
    <property type="evidence" value="ECO:0007669"/>
    <property type="project" value="TreeGrafter"/>
</dbReference>
<dbReference type="SMART" id="SM00256">
    <property type="entry name" value="FBOX"/>
    <property type="match status" value="1"/>
</dbReference>
<gene>
    <name evidence="7" type="ORF">DGYR_LOCUS9860</name>
</gene>
<dbReference type="InterPro" id="IPR036047">
    <property type="entry name" value="F-box-like_dom_sf"/>
</dbReference>
<dbReference type="GO" id="GO:0005524">
    <property type="term" value="F:ATP binding"/>
    <property type="evidence" value="ECO:0007669"/>
    <property type="project" value="UniProtKB-KW"/>
</dbReference>
<evidence type="ECO:0000313" key="7">
    <source>
        <dbReference type="EMBL" id="CAD5121989.1"/>
    </source>
</evidence>
<dbReference type="Pfam" id="PF00580">
    <property type="entry name" value="UvrD-helicase"/>
    <property type="match status" value="1"/>
</dbReference>
<evidence type="ECO:0000313" key="8">
    <source>
        <dbReference type="Proteomes" id="UP000549394"/>
    </source>
</evidence>
<dbReference type="PANTHER" id="PTHR11070:SF30">
    <property type="entry name" value="F-BOX DNA HELICASE 1"/>
    <property type="match status" value="1"/>
</dbReference>
<feature type="domain" description="F-box" evidence="6">
    <location>
        <begin position="69"/>
        <end position="117"/>
    </location>
</feature>
<keyword evidence="8" id="KW-1185">Reference proteome</keyword>
<comment type="caution">
    <text evidence="7">The sequence shown here is derived from an EMBL/GenBank/DDBJ whole genome shotgun (WGS) entry which is preliminary data.</text>
</comment>
<keyword evidence="3" id="KW-0347">Helicase</keyword>
<dbReference type="GO" id="GO:0031297">
    <property type="term" value="P:replication fork processing"/>
    <property type="evidence" value="ECO:0007669"/>
    <property type="project" value="TreeGrafter"/>
</dbReference>
<evidence type="ECO:0000256" key="3">
    <source>
        <dbReference type="ARBA" id="ARBA00022806"/>
    </source>
</evidence>
<feature type="compositionally biased region" description="Polar residues" evidence="5">
    <location>
        <begin position="28"/>
        <end position="40"/>
    </location>
</feature>